<keyword evidence="1" id="KW-0805">Transcription regulation</keyword>
<keyword evidence="4" id="KW-1133">Transmembrane helix</keyword>
<feature type="transmembrane region" description="Helical" evidence="4">
    <location>
        <begin position="185"/>
        <end position="208"/>
    </location>
</feature>
<dbReference type="EMBL" id="VSSQ01003775">
    <property type="protein sequence ID" value="MPM22292.1"/>
    <property type="molecule type" value="Genomic_DNA"/>
</dbReference>
<feature type="transmembrane region" description="Helical" evidence="4">
    <location>
        <begin position="60"/>
        <end position="77"/>
    </location>
</feature>
<dbReference type="SUPFAM" id="SSF103473">
    <property type="entry name" value="MFS general substrate transporter"/>
    <property type="match status" value="1"/>
</dbReference>
<dbReference type="SMART" id="SM00421">
    <property type="entry name" value="HTH_LUXR"/>
    <property type="match status" value="1"/>
</dbReference>
<feature type="transmembrane region" description="Helical" evidence="4">
    <location>
        <begin position="157"/>
        <end position="179"/>
    </location>
</feature>
<dbReference type="PRINTS" id="PR00038">
    <property type="entry name" value="HTHLUXR"/>
</dbReference>
<dbReference type="InterPro" id="IPR036259">
    <property type="entry name" value="MFS_trans_sf"/>
</dbReference>
<dbReference type="GO" id="GO:0003677">
    <property type="term" value="F:DNA binding"/>
    <property type="evidence" value="ECO:0007669"/>
    <property type="project" value="UniProtKB-KW"/>
</dbReference>
<dbReference type="PANTHER" id="PTHR44688">
    <property type="entry name" value="DNA-BINDING TRANSCRIPTIONAL ACTIVATOR DEVR_DOSR"/>
    <property type="match status" value="1"/>
</dbReference>
<evidence type="ECO:0000256" key="2">
    <source>
        <dbReference type="ARBA" id="ARBA00023125"/>
    </source>
</evidence>
<name>A0A644Y194_9ZZZZ</name>
<dbReference type="PROSITE" id="PS50043">
    <property type="entry name" value="HTH_LUXR_2"/>
    <property type="match status" value="1"/>
</dbReference>
<dbReference type="PANTHER" id="PTHR44688:SF16">
    <property type="entry name" value="DNA-BINDING TRANSCRIPTIONAL ACTIVATOR DEVR_DOSR"/>
    <property type="match status" value="1"/>
</dbReference>
<keyword evidence="3" id="KW-0804">Transcription</keyword>
<feature type="transmembrane region" description="Helical" evidence="4">
    <location>
        <begin position="6"/>
        <end position="25"/>
    </location>
</feature>
<proteinExistence type="predicted"/>
<sequence>MLAAVTGSVAIGCVNICILLPFVFTLNNTEKLYAVVSSNVLIQLISLINEHSLSGLVEPILSFVLLLCSLSAVMFFKKETDRTRGGQDPVEKPVMHRRVYLSLLFNCAIAILCKGAGKGILNIAAAGSGSSVLTGYYMGGLAGCLVYLLIYALTKKAYIWLGNITFSSVAIGLLCNAFTPQSPGLAVPFSVLLGLGSTIGMINMYYIIGVIGKKYDSMRYVRMSILFIGIFGGVSGIAVGNMISRVGTFEISISASIVSAVVMIAFMFVSPIMERADYVNDWGLDSNHTEVGGGRLALFRSYCLSKREAEVCDLLLQGYTLRQISAILPIAYSTINTYCTSAYRKLNINSRTELLLMFKDHITK</sequence>
<feature type="domain" description="HTH luxR-type" evidence="5">
    <location>
        <begin position="297"/>
        <end position="362"/>
    </location>
</feature>
<accession>A0A644Y194</accession>
<gene>
    <name evidence="6" type="ORF">SDC9_68743</name>
</gene>
<evidence type="ECO:0000259" key="5">
    <source>
        <dbReference type="PROSITE" id="PS50043"/>
    </source>
</evidence>
<dbReference type="InterPro" id="IPR016032">
    <property type="entry name" value="Sig_transdc_resp-reg_C-effctor"/>
</dbReference>
<evidence type="ECO:0000313" key="6">
    <source>
        <dbReference type="EMBL" id="MPM22292.1"/>
    </source>
</evidence>
<dbReference type="CDD" id="cd06170">
    <property type="entry name" value="LuxR_C_like"/>
    <property type="match status" value="1"/>
</dbReference>
<dbReference type="Gene3D" id="1.10.10.10">
    <property type="entry name" value="Winged helix-like DNA-binding domain superfamily/Winged helix DNA-binding domain"/>
    <property type="match status" value="1"/>
</dbReference>
<dbReference type="AlphaFoldDB" id="A0A644Y194"/>
<dbReference type="SUPFAM" id="SSF46894">
    <property type="entry name" value="C-terminal effector domain of the bipartite response regulators"/>
    <property type="match status" value="1"/>
</dbReference>
<reference evidence="6" key="1">
    <citation type="submission" date="2019-08" db="EMBL/GenBank/DDBJ databases">
        <authorList>
            <person name="Kucharzyk K."/>
            <person name="Murdoch R.W."/>
            <person name="Higgins S."/>
            <person name="Loffler F."/>
        </authorList>
    </citation>
    <scope>NUCLEOTIDE SEQUENCE</scope>
</reference>
<dbReference type="Pfam" id="PF00196">
    <property type="entry name" value="GerE"/>
    <property type="match status" value="1"/>
</dbReference>
<keyword evidence="2" id="KW-0238">DNA-binding</keyword>
<dbReference type="InterPro" id="IPR036388">
    <property type="entry name" value="WH-like_DNA-bd_sf"/>
</dbReference>
<feature type="transmembrane region" description="Helical" evidence="4">
    <location>
        <begin position="123"/>
        <end position="150"/>
    </location>
</feature>
<feature type="transmembrane region" description="Helical" evidence="4">
    <location>
        <begin position="251"/>
        <end position="269"/>
    </location>
</feature>
<feature type="transmembrane region" description="Helical" evidence="4">
    <location>
        <begin position="98"/>
        <end position="117"/>
    </location>
</feature>
<evidence type="ECO:0000256" key="3">
    <source>
        <dbReference type="ARBA" id="ARBA00023163"/>
    </source>
</evidence>
<comment type="caution">
    <text evidence="6">The sequence shown here is derived from an EMBL/GenBank/DDBJ whole genome shotgun (WGS) entry which is preliminary data.</text>
</comment>
<keyword evidence="4" id="KW-0812">Transmembrane</keyword>
<evidence type="ECO:0000256" key="4">
    <source>
        <dbReference type="SAM" id="Phobius"/>
    </source>
</evidence>
<evidence type="ECO:0000256" key="1">
    <source>
        <dbReference type="ARBA" id="ARBA00023015"/>
    </source>
</evidence>
<dbReference type="GO" id="GO:0006355">
    <property type="term" value="P:regulation of DNA-templated transcription"/>
    <property type="evidence" value="ECO:0007669"/>
    <property type="project" value="InterPro"/>
</dbReference>
<organism evidence="6">
    <name type="scientific">bioreactor metagenome</name>
    <dbReference type="NCBI Taxonomy" id="1076179"/>
    <lineage>
        <taxon>unclassified sequences</taxon>
        <taxon>metagenomes</taxon>
        <taxon>ecological metagenomes</taxon>
    </lineage>
</organism>
<feature type="transmembrane region" description="Helical" evidence="4">
    <location>
        <begin position="220"/>
        <end position="239"/>
    </location>
</feature>
<keyword evidence="4" id="KW-0472">Membrane</keyword>
<dbReference type="InterPro" id="IPR000792">
    <property type="entry name" value="Tscrpt_reg_LuxR_C"/>
</dbReference>
<protein>
    <recommendedName>
        <fullName evidence="5">HTH luxR-type domain-containing protein</fullName>
    </recommendedName>
</protein>